<dbReference type="RefSeq" id="WP_009756147.1">
    <property type="nucleotide sequence ID" value="NZ_AMSI01000002.1"/>
</dbReference>
<dbReference type="STRING" id="721133.SAMN05216176_101443"/>
<accession>K2N942</accession>
<evidence type="ECO:0000313" key="1">
    <source>
        <dbReference type="EMBL" id="EKF44013.1"/>
    </source>
</evidence>
<dbReference type="Proteomes" id="UP000007374">
    <property type="component" value="Unassembled WGS sequence"/>
</dbReference>
<dbReference type="AlphaFoldDB" id="K2N942"/>
<proteinExistence type="predicted"/>
<name>K2N942_9HYPH</name>
<dbReference type="OrthoDB" id="9896158at2"/>
<dbReference type="PATRIC" id="fig|1231190.3.peg.909"/>
<comment type="caution">
    <text evidence="1">The sequence shown here is derived from an EMBL/GenBank/DDBJ whole genome shotgun (WGS) entry which is preliminary data.</text>
</comment>
<keyword evidence="2" id="KW-1185">Reference proteome</keyword>
<gene>
    <name evidence="1" type="ORF">NA8A_04355</name>
</gene>
<dbReference type="EMBL" id="AMSI01000002">
    <property type="protein sequence ID" value="EKF44013.1"/>
    <property type="molecule type" value="Genomic_DNA"/>
</dbReference>
<organism evidence="1 2">
    <name type="scientific">Nitratireductor indicus C115</name>
    <dbReference type="NCBI Taxonomy" id="1231190"/>
    <lineage>
        <taxon>Bacteria</taxon>
        <taxon>Pseudomonadati</taxon>
        <taxon>Pseudomonadota</taxon>
        <taxon>Alphaproteobacteria</taxon>
        <taxon>Hyphomicrobiales</taxon>
        <taxon>Phyllobacteriaceae</taxon>
        <taxon>Nitratireductor</taxon>
    </lineage>
</organism>
<reference evidence="1 2" key="1">
    <citation type="journal article" date="2012" name="J. Bacteriol.">
        <title>Genome Sequence of Nitratireductor indicus Type Strain C115.</title>
        <authorList>
            <person name="Lai Q."/>
            <person name="Li G."/>
            <person name="Yu Z."/>
            <person name="Shao Z."/>
        </authorList>
    </citation>
    <scope>NUCLEOTIDE SEQUENCE [LARGE SCALE GENOMIC DNA]</scope>
    <source>
        <strain evidence="1 2">C115</strain>
    </source>
</reference>
<protein>
    <submittedName>
        <fullName evidence="1">Uncharacterized protein</fullName>
    </submittedName>
</protein>
<sequence length="75" mass="7875">MITFQSTVGGKPATPALVEPDPVSRMADAMLHIAGGGRTVDKDALSLMGFSAAEIDRYGIEARDLANAREQSRAA</sequence>
<evidence type="ECO:0000313" key="2">
    <source>
        <dbReference type="Proteomes" id="UP000007374"/>
    </source>
</evidence>